<dbReference type="Gene3D" id="3.40.50.720">
    <property type="entry name" value="NAD(P)-binding Rossmann-like Domain"/>
    <property type="match status" value="1"/>
</dbReference>
<dbReference type="Proteomes" id="UP001348098">
    <property type="component" value="Unassembled WGS sequence"/>
</dbReference>
<accession>A0ABU6AUA0</accession>
<dbReference type="Pfam" id="PF00106">
    <property type="entry name" value="adh_short"/>
    <property type="match status" value="1"/>
</dbReference>
<dbReference type="PRINTS" id="PR00081">
    <property type="entry name" value="GDHRDH"/>
</dbReference>
<dbReference type="PANTHER" id="PTHR44147:SF2">
    <property type="entry name" value="DEHYDROGENASE_REDUCTASE SDR FAMILY MEMBER 1"/>
    <property type="match status" value="1"/>
</dbReference>
<evidence type="ECO:0000256" key="2">
    <source>
        <dbReference type="RuleBase" id="RU000363"/>
    </source>
</evidence>
<comment type="similarity">
    <text evidence="1 2">Belongs to the short-chain dehydrogenases/reductases (SDR) family.</text>
</comment>
<dbReference type="InterPro" id="IPR036291">
    <property type="entry name" value="NAD(P)-bd_dom_sf"/>
</dbReference>
<evidence type="ECO:0000313" key="3">
    <source>
        <dbReference type="EMBL" id="MEB3511070.1"/>
    </source>
</evidence>
<protein>
    <submittedName>
        <fullName evidence="3">SDR family NAD(P)-dependent oxidoreductase</fullName>
    </submittedName>
</protein>
<dbReference type="InterPro" id="IPR002347">
    <property type="entry name" value="SDR_fam"/>
</dbReference>
<sequence length="286" mass="30365">MSGIPERLEGKVAVVTGASRGIGKGIALELGAAGATVLVTGRSAAQGRLPGTVHATAAEIDAAGGTGIPFVCDHRDDDAVERLFELIRTEHGRLDVLVNNVYNSPAAARWLGKPFWEVPPAAWDESFDVGVRSHYVASYFAAPLLIESGGLIVNISSPGARRYMHNAVYGVAKSAVDRLTADMAQNLAGTEVTVVSLWPGIVNTELLQLVPADAEGRRLVTLPGEGTFDLGDAQTPRFTGRAVVALATDAGRRSRTGLPWPVADLAEYYGFTDIDGRVHRLDQRAR</sequence>
<reference evidence="3 4" key="1">
    <citation type="submission" date="2023-12" db="EMBL/GenBank/DDBJ databases">
        <title>novel species in genus Nocarida.</title>
        <authorList>
            <person name="Li Z."/>
        </authorList>
    </citation>
    <scope>NUCLEOTIDE SEQUENCE [LARGE SCALE GENOMIC DNA]</scope>
    <source>
        <strain evidence="3 4">CDC186</strain>
    </source>
</reference>
<dbReference type="InterPro" id="IPR020904">
    <property type="entry name" value="Sc_DH/Rdtase_CS"/>
</dbReference>
<proteinExistence type="inferred from homology"/>
<organism evidence="3 4">
    <name type="scientific">Nocardia implantans</name>
    <dbReference type="NCBI Taxonomy" id="3108168"/>
    <lineage>
        <taxon>Bacteria</taxon>
        <taxon>Bacillati</taxon>
        <taxon>Actinomycetota</taxon>
        <taxon>Actinomycetes</taxon>
        <taxon>Mycobacteriales</taxon>
        <taxon>Nocardiaceae</taxon>
        <taxon>Nocardia</taxon>
    </lineage>
</organism>
<gene>
    <name evidence="3" type="ORF">U3653_13670</name>
</gene>
<comment type="caution">
    <text evidence="3">The sequence shown here is derived from an EMBL/GenBank/DDBJ whole genome shotgun (WGS) entry which is preliminary data.</text>
</comment>
<evidence type="ECO:0000256" key="1">
    <source>
        <dbReference type="ARBA" id="ARBA00006484"/>
    </source>
</evidence>
<dbReference type="PRINTS" id="PR00080">
    <property type="entry name" value="SDRFAMILY"/>
</dbReference>
<keyword evidence="4" id="KW-1185">Reference proteome</keyword>
<evidence type="ECO:0000313" key="4">
    <source>
        <dbReference type="Proteomes" id="UP001348098"/>
    </source>
</evidence>
<name>A0ABU6AUA0_9NOCA</name>
<dbReference type="RefSeq" id="WP_195080220.1">
    <property type="nucleotide sequence ID" value="NZ_JAYESH010000002.1"/>
</dbReference>
<dbReference type="PROSITE" id="PS00061">
    <property type="entry name" value="ADH_SHORT"/>
    <property type="match status" value="1"/>
</dbReference>
<dbReference type="EMBL" id="JAYKYQ010000005">
    <property type="protein sequence ID" value="MEB3511070.1"/>
    <property type="molecule type" value="Genomic_DNA"/>
</dbReference>
<dbReference type="SUPFAM" id="SSF51735">
    <property type="entry name" value="NAD(P)-binding Rossmann-fold domains"/>
    <property type="match status" value="1"/>
</dbReference>
<dbReference type="PANTHER" id="PTHR44147">
    <property type="entry name" value="DEHYDROGENASE/REDUCTASE SDR FAMILY MEMBER 1"/>
    <property type="match status" value="1"/>
</dbReference>